<feature type="transmembrane region" description="Helical" evidence="1">
    <location>
        <begin position="30"/>
        <end position="47"/>
    </location>
</feature>
<evidence type="ECO:0000313" key="3">
    <source>
        <dbReference type="Proteomes" id="UP000000552"/>
    </source>
</evidence>
<gene>
    <name evidence="2" type="ordered locus">msl8073</name>
</gene>
<evidence type="ECO:0000256" key="1">
    <source>
        <dbReference type="SAM" id="Phobius"/>
    </source>
</evidence>
<dbReference type="KEGG" id="mlo:msl8073"/>
<organism evidence="2 3">
    <name type="scientific">Mesorhizobium japonicum (strain LMG 29417 / CECT 9101 / MAFF 303099)</name>
    <name type="common">Mesorhizobium loti (strain MAFF 303099)</name>
    <dbReference type="NCBI Taxonomy" id="266835"/>
    <lineage>
        <taxon>Bacteria</taxon>
        <taxon>Pseudomonadati</taxon>
        <taxon>Pseudomonadota</taxon>
        <taxon>Alphaproteobacteria</taxon>
        <taxon>Hyphomicrobiales</taxon>
        <taxon>Phyllobacteriaceae</taxon>
        <taxon>Mesorhizobium</taxon>
    </lineage>
</organism>
<reference evidence="2 3" key="1">
    <citation type="journal article" date="2000" name="DNA Res.">
        <title>Complete genome structure of the nitrogen-fixing symbiotic bacterium Mesorhizobium loti.</title>
        <authorList>
            <person name="Kaneko T."/>
            <person name="Nakamura Y."/>
            <person name="Sato S."/>
            <person name="Asamizu E."/>
            <person name="Kato T."/>
            <person name="Sasamoto S."/>
            <person name="Watanabe A."/>
            <person name="Idesawa K."/>
            <person name="Ishikawa A."/>
            <person name="Kawashima K."/>
            <person name="Kimura T."/>
            <person name="Kishida Y."/>
            <person name="Kiyokawa C."/>
            <person name="Kohara M."/>
            <person name="Matsumoto M."/>
            <person name="Matsuno A."/>
            <person name="Mochizuki Y."/>
            <person name="Nakayama S."/>
            <person name="Nakazaki N."/>
            <person name="Shimpo S."/>
            <person name="Sugimoto M."/>
            <person name="Takeuchi C."/>
            <person name="Yamada M."/>
            <person name="Tabata S."/>
        </authorList>
    </citation>
    <scope>NUCLEOTIDE SEQUENCE [LARGE SCALE GENOMIC DNA]</scope>
    <source>
        <strain evidence="3">LMG 29417 / CECT 9101 / MAFF 303099</strain>
    </source>
</reference>
<accession>Q984B7</accession>
<dbReference type="AlphaFoldDB" id="Q984B7"/>
<dbReference type="HOGENOM" id="CLU_3157084_0_0_5"/>
<dbReference type="Proteomes" id="UP000000552">
    <property type="component" value="Chromosome"/>
</dbReference>
<keyword evidence="1" id="KW-1133">Transmembrane helix</keyword>
<proteinExistence type="predicted"/>
<keyword evidence="1" id="KW-0812">Transmembrane</keyword>
<evidence type="ECO:0000313" key="2">
    <source>
        <dbReference type="EMBL" id="BAB53713.1"/>
    </source>
</evidence>
<protein>
    <submittedName>
        <fullName evidence="2">Msl8073 protein</fullName>
    </submittedName>
</protein>
<keyword evidence="1" id="KW-0472">Membrane</keyword>
<name>Q984B7_RHILO</name>
<dbReference type="EMBL" id="BA000012">
    <property type="protein sequence ID" value="BAB53713.1"/>
    <property type="molecule type" value="Genomic_DNA"/>
</dbReference>
<sequence length="48" mass="5154">MNITGGDMKVFRKVASVMADHQGLIDGADLIAAFFLMTISPFLAIGLR</sequence>